<feature type="transmembrane region" description="Helical" evidence="1">
    <location>
        <begin position="112"/>
        <end position="136"/>
    </location>
</feature>
<accession>D5U9H0</accession>
<keyword evidence="1" id="KW-0472">Membrane</keyword>
<dbReference type="KEGG" id="brm:Bmur_1249"/>
<proteinExistence type="predicted"/>
<keyword evidence="1" id="KW-1133">Transmembrane helix</keyword>
<evidence type="ECO:0000313" key="3">
    <source>
        <dbReference type="Proteomes" id="UP000001915"/>
    </source>
</evidence>
<evidence type="ECO:0000313" key="2">
    <source>
        <dbReference type="EMBL" id="ADG71343.1"/>
    </source>
</evidence>
<dbReference type="HOGENOM" id="CLU_1308147_0_0_12"/>
<feature type="transmembrane region" description="Helical" evidence="1">
    <location>
        <begin position="6"/>
        <end position="24"/>
    </location>
</feature>
<feature type="transmembrane region" description="Helical" evidence="1">
    <location>
        <begin position="191"/>
        <end position="209"/>
    </location>
</feature>
<sequence length="210" mass="24432">MGQAHFAVYYGIVPTVIVYLIIRYKKTLKNIIPLAIGVFLSFLTYLPYLVYEIRNNFDNLHKMLGKASGNINKTIIYPQVHSLFMFPTNEFSTVYGGNNLSRIIEFYIKNPLMYFAITMLILSIIFAAFSFIFTSIKYFSNKEYKFINVYNSDNSKSYIIVREAFLLFILYLPVTVIFTNLANGIPGLFRYQYGAFGLSFAPIMYLLYYF</sequence>
<reference evidence="2 3" key="1">
    <citation type="journal article" date="2010" name="Stand. Genomic Sci.">
        <title>Complete genome sequence of Brachyspira murdochii type strain (56-150).</title>
        <authorList>
            <person name="Pati A."/>
            <person name="Sikorski J."/>
            <person name="Gronow S."/>
            <person name="Munk C."/>
            <person name="Lapidus A."/>
            <person name="Copeland A."/>
            <person name="Glavina Del Tio T."/>
            <person name="Nolan M."/>
            <person name="Lucas S."/>
            <person name="Chen F."/>
            <person name="Tice H."/>
            <person name="Cheng J.F."/>
            <person name="Han C."/>
            <person name="Detter J.C."/>
            <person name="Bruce D."/>
            <person name="Tapia R."/>
            <person name="Goodwin L."/>
            <person name="Pitluck S."/>
            <person name="Liolios K."/>
            <person name="Ivanova N."/>
            <person name="Mavromatis K."/>
            <person name="Mikhailova N."/>
            <person name="Chen A."/>
            <person name="Palaniappan K."/>
            <person name="Land M."/>
            <person name="Hauser L."/>
            <person name="Chang Y.J."/>
            <person name="Jeffries C.D."/>
            <person name="Spring S."/>
            <person name="Rohde M."/>
            <person name="Goker M."/>
            <person name="Bristow J."/>
            <person name="Eisen J.A."/>
            <person name="Markowitz V."/>
            <person name="Hugenholtz P."/>
            <person name="Kyrpides N.C."/>
            <person name="Klenk H.P."/>
        </authorList>
    </citation>
    <scope>NUCLEOTIDE SEQUENCE [LARGE SCALE GENOMIC DNA]</scope>
    <source>
        <strain evidence="3">ATCC 51284 / DSM 12563 / 56-150</strain>
    </source>
</reference>
<dbReference type="EMBL" id="CP001959">
    <property type="protein sequence ID" value="ADG71343.1"/>
    <property type="molecule type" value="Genomic_DNA"/>
</dbReference>
<dbReference type="Proteomes" id="UP000001915">
    <property type="component" value="Chromosome"/>
</dbReference>
<dbReference type="STRING" id="526224.Bmur_1249"/>
<gene>
    <name evidence="2" type="ordered locus">Bmur_1249</name>
</gene>
<name>D5U9H0_BRAM5</name>
<dbReference type="OrthoDB" id="305412at2"/>
<protein>
    <submittedName>
        <fullName evidence="2">Uncharacterized protein</fullName>
    </submittedName>
</protein>
<evidence type="ECO:0000256" key="1">
    <source>
        <dbReference type="SAM" id="Phobius"/>
    </source>
</evidence>
<feature type="transmembrane region" description="Helical" evidence="1">
    <location>
        <begin position="164"/>
        <end position="185"/>
    </location>
</feature>
<dbReference type="eggNOG" id="COG1807">
    <property type="taxonomic scope" value="Bacteria"/>
</dbReference>
<keyword evidence="1" id="KW-0812">Transmembrane</keyword>
<feature type="transmembrane region" description="Helical" evidence="1">
    <location>
        <begin position="31"/>
        <end position="51"/>
    </location>
</feature>
<dbReference type="AlphaFoldDB" id="D5U9H0"/>
<organism evidence="2 3">
    <name type="scientific">Brachyspira murdochii (strain ATCC 51284 / DSM 12563 / 56-150)</name>
    <name type="common">Serpulina murdochii</name>
    <dbReference type="NCBI Taxonomy" id="526224"/>
    <lineage>
        <taxon>Bacteria</taxon>
        <taxon>Pseudomonadati</taxon>
        <taxon>Spirochaetota</taxon>
        <taxon>Spirochaetia</taxon>
        <taxon>Brachyspirales</taxon>
        <taxon>Brachyspiraceae</taxon>
        <taxon>Brachyspira</taxon>
    </lineage>
</organism>